<evidence type="ECO:0000313" key="3">
    <source>
        <dbReference type="EMBL" id="MFC0082902.1"/>
    </source>
</evidence>
<sequence length="95" mass="9332">MRTLAILFGLAVVALLSIMAAAGSPGALGILLTLVGIVAMIVLGTRLGGRGTPRRDPIPVPRGPTQASEPQDHPVPPGSAAPAAEAGPEGAPEGP</sequence>
<keyword evidence="4" id="KW-1185">Reference proteome</keyword>
<dbReference type="RefSeq" id="WP_377790596.1">
    <property type="nucleotide sequence ID" value="NZ_JBHLYQ010000183.1"/>
</dbReference>
<reference evidence="3 4" key="1">
    <citation type="submission" date="2024-09" db="EMBL/GenBank/DDBJ databases">
        <authorList>
            <person name="Sun Q."/>
            <person name="Mori K."/>
        </authorList>
    </citation>
    <scope>NUCLEOTIDE SEQUENCE [LARGE SCALE GENOMIC DNA]</scope>
    <source>
        <strain evidence="3 4">JCM 15389</strain>
    </source>
</reference>
<organism evidence="3 4">
    <name type="scientific">Aciditerrimonas ferrireducens</name>
    <dbReference type="NCBI Taxonomy" id="667306"/>
    <lineage>
        <taxon>Bacteria</taxon>
        <taxon>Bacillati</taxon>
        <taxon>Actinomycetota</taxon>
        <taxon>Acidimicrobiia</taxon>
        <taxon>Acidimicrobiales</taxon>
        <taxon>Acidimicrobiaceae</taxon>
        <taxon>Aciditerrimonas</taxon>
    </lineage>
</organism>
<dbReference type="Proteomes" id="UP001589788">
    <property type="component" value="Unassembled WGS sequence"/>
</dbReference>
<keyword evidence="2" id="KW-0812">Transmembrane</keyword>
<proteinExistence type="predicted"/>
<evidence type="ECO:0000313" key="4">
    <source>
        <dbReference type="Proteomes" id="UP001589788"/>
    </source>
</evidence>
<evidence type="ECO:0000256" key="1">
    <source>
        <dbReference type="SAM" id="MobiDB-lite"/>
    </source>
</evidence>
<keyword evidence="2" id="KW-0472">Membrane</keyword>
<feature type="transmembrane region" description="Helical" evidence="2">
    <location>
        <begin position="30"/>
        <end position="49"/>
    </location>
</feature>
<keyword evidence="2" id="KW-1133">Transmembrane helix</keyword>
<feature type="compositionally biased region" description="Low complexity" evidence="1">
    <location>
        <begin position="80"/>
        <end position="95"/>
    </location>
</feature>
<gene>
    <name evidence="3" type="ORF">ACFFRE_12255</name>
</gene>
<accession>A0ABV6C9I7</accession>
<comment type="caution">
    <text evidence="3">The sequence shown here is derived from an EMBL/GenBank/DDBJ whole genome shotgun (WGS) entry which is preliminary data.</text>
</comment>
<evidence type="ECO:0000256" key="2">
    <source>
        <dbReference type="SAM" id="Phobius"/>
    </source>
</evidence>
<dbReference type="EMBL" id="JBHLYQ010000183">
    <property type="protein sequence ID" value="MFC0082902.1"/>
    <property type="molecule type" value="Genomic_DNA"/>
</dbReference>
<protein>
    <submittedName>
        <fullName evidence="3">Uncharacterized protein</fullName>
    </submittedName>
</protein>
<feature type="region of interest" description="Disordered" evidence="1">
    <location>
        <begin position="47"/>
        <end position="95"/>
    </location>
</feature>
<name>A0ABV6C9I7_9ACTN</name>